<proteinExistence type="predicted"/>
<reference evidence="3" key="1">
    <citation type="submission" date="2017-08" db="EMBL/GenBank/DDBJ databases">
        <authorList>
            <person name="Fierst J.L."/>
        </authorList>
    </citation>
    <scope>NUCLEOTIDE SEQUENCE [LARGE SCALE GENOMIC DNA]</scope>
    <source>
        <strain evidence="3">PX439</strain>
    </source>
</reference>
<evidence type="ECO:0000313" key="3">
    <source>
        <dbReference type="Proteomes" id="UP000216624"/>
    </source>
</evidence>
<dbReference type="Proteomes" id="UP000216624">
    <property type="component" value="Unassembled WGS sequence"/>
</dbReference>
<reference evidence="2" key="2">
    <citation type="submission" date="2017-08" db="EMBL/GenBank/DDBJ databases">
        <authorList>
            <person name="de Groot N.N."/>
        </authorList>
    </citation>
    <scope>NUCLEOTIDE SEQUENCE [LARGE SCALE GENOMIC DNA]</scope>
    <source>
        <strain evidence="2">PX439</strain>
    </source>
</reference>
<evidence type="ECO:0000313" key="1">
    <source>
        <dbReference type="EMBL" id="KAF1765607.1"/>
    </source>
</evidence>
<keyword evidence="3" id="KW-1185">Reference proteome</keyword>
<sequence length="80" mass="9155">MPTNIVQMADTVRGIWQSIVQTKRVYLNPHEQFGRANICRAALASYVGMYFLFKWNQNRKAEIARAERKAAKAIAAPVHH</sequence>
<dbReference type="Proteomes" id="UP000483820">
    <property type="component" value="Chromosome II"/>
</dbReference>
<name>A0A261AZB3_CAERE</name>
<comment type="caution">
    <text evidence="2">The sequence shown here is derived from an EMBL/GenBank/DDBJ whole genome shotgun (WGS) entry which is preliminary data.</text>
</comment>
<evidence type="ECO:0000313" key="4">
    <source>
        <dbReference type="Proteomes" id="UP000483820"/>
    </source>
</evidence>
<protein>
    <submittedName>
        <fullName evidence="2">Uncharacterized protein</fullName>
    </submittedName>
</protein>
<dbReference type="EMBL" id="WUAV01000002">
    <property type="protein sequence ID" value="KAF1765607.1"/>
    <property type="molecule type" value="Genomic_DNA"/>
</dbReference>
<dbReference type="EMBL" id="NMWX01000004">
    <property type="protein sequence ID" value="OZG02785.1"/>
    <property type="molecule type" value="Genomic_DNA"/>
</dbReference>
<feature type="non-terminal residue" evidence="2">
    <location>
        <position position="1"/>
    </location>
</feature>
<organism evidence="2 3">
    <name type="scientific">Caenorhabditis remanei</name>
    <name type="common">Caenorhabditis vulgaris</name>
    <dbReference type="NCBI Taxonomy" id="31234"/>
    <lineage>
        <taxon>Eukaryota</taxon>
        <taxon>Metazoa</taxon>
        <taxon>Ecdysozoa</taxon>
        <taxon>Nematoda</taxon>
        <taxon>Chromadorea</taxon>
        <taxon>Rhabditida</taxon>
        <taxon>Rhabditina</taxon>
        <taxon>Rhabditomorpha</taxon>
        <taxon>Rhabditoidea</taxon>
        <taxon>Rhabditidae</taxon>
        <taxon>Peloderinae</taxon>
        <taxon>Caenorhabditis</taxon>
    </lineage>
</organism>
<dbReference type="AlphaFoldDB" id="A0A261AZB3"/>
<reference evidence="1 4" key="3">
    <citation type="submission" date="2019-12" db="EMBL/GenBank/DDBJ databases">
        <title>Chromosome-level assembly of the Caenorhabditis remanei genome.</title>
        <authorList>
            <person name="Teterina A.A."/>
            <person name="Willis J.H."/>
            <person name="Phillips P.C."/>
        </authorList>
    </citation>
    <scope>NUCLEOTIDE SEQUENCE [LARGE SCALE GENOMIC DNA]</scope>
    <source>
        <strain evidence="1 4">PX506</strain>
        <tissue evidence="1">Whole organism</tissue>
    </source>
</reference>
<gene>
    <name evidence="2" type="ORF">FL82_05458</name>
    <name evidence="1" type="ORF">GCK72_005560</name>
</gene>
<accession>A0A261AZB3</accession>
<evidence type="ECO:0000313" key="2">
    <source>
        <dbReference type="EMBL" id="OZG02785.1"/>
    </source>
</evidence>